<evidence type="ECO:0000313" key="1">
    <source>
        <dbReference type="EMBL" id="KAF7414336.1"/>
    </source>
</evidence>
<dbReference type="EMBL" id="JACSDZ010000002">
    <property type="protein sequence ID" value="KAF7414336.1"/>
    <property type="molecule type" value="Genomic_DNA"/>
</dbReference>
<keyword evidence="2" id="KW-1185">Reference proteome</keyword>
<comment type="caution">
    <text evidence="1">The sequence shown here is derived from an EMBL/GenBank/DDBJ whole genome shotgun (WGS) entry which is preliminary data.</text>
</comment>
<dbReference type="Proteomes" id="UP000617340">
    <property type="component" value="Unassembled WGS sequence"/>
</dbReference>
<organism evidence="1 2">
    <name type="scientific">Vespula germanica</name>
    <name type="common">German yellow jacket</name>
    <name type="synonym">Paravespula germanica</name>
    <dbReference type="NCBI Taxonomy" id="30212"/>
    <lineage>
        <taxon>Eukaryota</taxon>
        <taxon>Metazoa</taxon>
        <taxon>Ecdysozoa</taxon>
        <taxon>Arthropoda</taxon>
        <taxon>Hexapoda</taxon>
        <taxon>Insecta</taxon>
        <taxon>Pterygota</taxon>
        <taxon>Neoptera</taxon>
        <taxon>Endopterygota</taxon>
        <taxon>Hymenoptera</taxon>
        <taxon>Apocrita</taxon>
        <taxon>Aculeata</taxon>
        <taxon>Vespoidea</taxon>
        <taxon>Vespidae</taxon>
        <taxon>Vespinae</taxon>
        <taxon>Vespula</taxon>
    </lineage>
</organism>
<accession>A0A834NMY0</accession>
<sequence>MHPEIEDEFSDDESIRALFPSFYEREREREREREKEREREREREVNAFSRLIARDKKLIRRLFKILPSLEGG</sequence>
<gene>
    <name evidence="1" type="ORF">HZH68_002825</name>
</gene>
<dbReference type="AlphaFoldDB" id="A0A834NMY0"/>
<evidence type="ECO:0000313" key="2">
    <source>
        <dbReference type="Proteomes" id="UP000617340"/>
    </source>
</evidence>
<name>A0A834NMY0_VESGE</name>
<proteinExistence type="predicted"/>
<reference evidence="1" key="1">
    <citation type="journal article" date="2020" name="G3 (Bethesda)">
        <title>High-Quality Assemblies for Three Invasive Social Wasps from the &lt;i&gt;Vespula&lt;/i&gt; Genus.</title>
        <authorList>
            <person name="Harrop T.W.R."/>
            <person name="Guhlin J."/>
            <person name="McLaughlin G.M."/>
            <person name="Permina E."/>
            <person name="Stockwell P."/>
            <person name="Gilligan J."/>
            <person name="Le Lec M.F."/>
            <person name="Gruber M.A.M."/>
            <person name="Quinn O."/>
            <person name="Lovegrove M."/>
            <person name="Duncan E.J."/>
            <person name="Remnant E.J."/>
            <person name="Van Eeckhoven J."/>
            <person name="Graham B."/>
            <person name="Knapp R.A."/>
            <person name="Langford K.W."/>
            <person name="Kronenberg Z."/>
            <person name="Press M.O."/>
            <person name="Eacker S.M."/>
            <person name="Wilson-Rankin E.E."/>
            <person name="Purcell J."/>
            <person name="Lester P.J."/>
            <person name="Dearden P.K."/>
        </authorList>
    </citation>
    <scope>NUCLEOTIDE SEQUENCE</scope>
    <source>
        <strain evidence="1">Linc-1</strain>
    </source>
</reference>
<protein>
    <submittedName>
        <fullName evidence="1">Uncharacterized protein</fullName>
    </submittedName>
</protein>